<reference evidence="1 2" key="1">
    <citation type="journal article" date="2018" name="Genome Biol. Evol.">
        <title>Multiple Roots of Fruiting Body Formation in Amoebozoa.</title>
        <authorList>
            <person name="Hillmann F."/>
            <person name="Forbes G."/>
            <person name="Novohradska S."/>
            <person name="Ferling I."/>
            <person name="Riege K."/>
            <person name="Groth M."/>
            <person name="Westermann M."/>
            <person name="Marz M."/>
            <person name="Spaller T."/>
            <person name="Winckler T."/>
            <person name="Schaap P."/>
            <person name="Glockner G."/>
        </authorList>
    </citation>
    <scope>NUCLEOTIDE SEQUENCE [LARGE SCALE GENOMIC DNA]</scope>
    <source>
        <strain evidence="1 2">Jena</strain>
    </source>
</reference>
<dbReference type="InParanoid" id="A0A2P6NH34"/>
<gene>
    <name evidence="1" type="ORF">PROFUN_09454</name>
</gene>
<protein>
    <submittedName>
        <fullName evidence="1">Uncharacterized protein</fullName>
    </submittedName>
</protein>
<accession>A0A2P6NH34</accession>
<sequence>MQLPFASFTLLPTTRVFCYCQTQVLSRMSTVCGVCCEAKLFVPIEHANDANPTVWTVVPGHQICSNCALDLELDQRLCPFCHISHDK</sequence>
<name>A0A2P6NH34_9EUKA</name>
<evidence type="ECO:0000313" key="1">
    <source>
        <dbReference type="EMBL" id="PRP83242.1"/>
    </source>
</evidence>
<evidence type="ECO:0000313" key="2">
    <source>
        <dbReference type="Proteomes" id="UP000241769"/>
    </source>
</evidence>
<dbReference type="AlphaFoldDB" id="A0A2P6NH34"/>
<dbReference type="EMBL" id="MDYQ01000086">
    <property type="protein sequence ID" value="PRP83242.1"/>
    <property type="molecule type" value="Genomic_DNA"/>
</dbReference>
<comment type="caution">
    <text evidence="1">The sequence shown here is derived from an EMBL/GenBank/DDBJ whole genome shotgun (WGS) entry which is preliminary data.</text>
</comment>
<proteinExistence type="predicted"/>
<dbReference type="Proteomes" id="UP000241769">
    <property type="component" value="Unassembled WGS sequence"/>
</dbReference>
<organism evidence="1 2">
    <name type="scientific">Planoprotostelium fungivorum</name>
    <dbReference type="NCBI Taxonomy" id="1890364"/>
    <lineage>
        <taxon>Eukaryota</taxon>
        <taxon>Amoebozoa</taxon>
        <taxon>Evosea</taxon>
        <taxon>Variosea</taxon>
        <taxon>Cavosteliida</taxon>
        <taxon>Cavosteliaceae</taxon>
        <taxon>Planoprotostelium</taxon>
    </lineage>
</organism>
<keyword evidence="2" id="KW-1185">Reference proteome</keyword>